<protein>
    <submittedName>
        <fullName evidence="4">Phage integrase family protein</fullName>
    </submittedName>
</protein>
<evidence type="ECO:0000259" key="3">
    <source>
        <dbReference type="PROSITE" id="PS51898"/>
    </source>
</evidence>
<dbReference type="RefSeq" id="WP_144986318.1">
    <property type="nucleotide sequence ID" value="NZ_CP037920.1"/>
</dbReference>
<dbReference type="EMBL" id="CP037920">
    <property type="protein sequence ID" value="QDT98008.1"/>
    <property type="molecule type" value="Genomic_DNA"/>
</dbReference>
<evidence type="ECO:0000313" key="4">
    <source>
        <dbReference type="EMBL" id="QDT98008.1"/>
    </source>
</evidence>
<dbReference type="GO" id="GO:0003677">
    <property type="term" value="F:DNA binding"/>
    <property type="evidence" value="ECO:0007669"/>
    <property type="project" value="UniProtKB-KW"/>
</dbReference>
<keyword evidence="2" id="KW-0233">DNA recombination</keyword>
<accession>A0A517VYC6</accession>
<evidence type="ECO:0000256" key="2">
    <source>
        <dbReference type="ARBA" id="ARBA00023172"/>
    </source>
</evidence>
<organism evidence="4 5">
    <name type="scientific">Gimesia aquarii</name>
    <dbReference type="NCBI Taxonomy" id="2527964"/>
    <lineage>
        <taxon>Bacteria</taxon>
        <taxon>Pseudomonadati</taxon>
        <taxon>Planctomycetota</taxon>
        <taxon>Planctomycetia</taxon>
        <taxon>Planctomycetales</taxon>
        <taxon>Planctomycetaceae</taxon>
        <taxon>Gimesia</taxon>
    </lineage>
</organism>
<keyword evidence="1" id="KW-0238">DNA-binding</keyword>
<gene>
    <name evidence="4" type="ORF">V144x_34920</name>
</gene>
<sequence>MQLEKDQIFWSVYKDMYLQRLQIRDNNQVYIDNVRRVLERFTRYCNLVTRFLSEITVQDLEHYLKIRKGEKCRGKLLSNVTLNNDLQALNSCLGAAGPIEPRGPGRGNYGFLDFPPYIEMLSVDETEPKVVTEQQIQKFSEAASFARSPQIEGCTPAEFWRAALLLGMITGLRRRGLLLIERPSDEMLIEKRELFLSAKHHKTRNSLRIPLGSAEVVNMLAKLPSQKGEPLLPWRRSTGEPLSAQHFSNTMAKIQREAGIAEGDRVKTKNLRSTTATIIAEEFNDDLARKRLGHSPNSKSTLLVNYKAKRVSDLDRVASEKLGELVLPHVTSPILKVFGT</sequence>
<proteinExistence type="predicted"/>
<dbReference type="GO" id="GO:0006310">
    <property type="term" value="P:DNA recombination"/>
    <property type="evidence" value="ECO:0007669"/>
    <property type="project" value="UniProtKB-KW"/>
</dbReference>
<dbReference type="SUPFAM" id="SSF56349">
    <property type="entry name" value="DNA breaking-rejoining enzymes"/>
    <property type="match status" value="1"/>
</dbReference>
<dbReference type="PROSITE" id="PS51898">
    <property type="entry name" value="TYR_RECOMBINASE"/>
    <property type="match status" value="1"/>
</dbReference>
<evidence type="ECO:0000313" key="5">
    <source>
        <dbReference type="Proteomes" id="UP000318704"/>
    </source>
</evidence>
<dbReference type="InterPro" id="IPR002104">
    <property type="entry name" value="Integrase_catalytic"/>
</dbReference>
<dbReference type="KEGG" id="gaw:V144x_34920"/>
<dbReference type="InterPro" id="IPR011010">
    <property type="entry name" value="DNA_brk_join_enz"/>
</dbReference>
<dbReference type="Proteomes" id="UP000318704">
    <property type="component" value="Chromosome"/>
</dbReference>
<dbReference type="Gene3D" id="1.10.150.130">
    <property type="match status" value="1"/>
</dbReference>
<dbReference type="GO" id="GO:0015074">
    <property type="term" value="P:DNA integration"/>
    <property type="evidence" value="ECO:0007669"/>
    <property type="project" value="InterPro"/>
</dbReference>
<dbReference type="AlphaFoldDB" id="A0A517VYC6"/>
<feature type="domain" description="Tyr recombinase" evidence="3">
    <location>
        <begin position="126"/>
        <end position="319"/>
    </location>
</feature>
<name>A0A517VYC6_9PLAN</name>
<dbReference type="InterPro" id="IPR010998">
    <property type="entry name" value="Integrase_recombinase_N"/>
</dbReference>
<dbReference type="InterPro" id="IPR013762">
    <property type="entry name" value="Integrase-like_cat_sf"/>
</dbReference>
<dbReference type="Pfam" id="PF00589">
    <property type="entry name" value="Phage_integrase"/>
    <property type="match status" value="1"/>
</dbReference>
<evidence type="ECO:0000256" key="1">
    <source>
        <dbReference type="ARBA" id="ARBA00023125"/>
    </source>
</evidence>
<reference evidence="4 5" key="1">
    <citation type="submission" date="2019-03" db="EMBL/GenBank/DDBJ databases">
        <title>Deep-cultivation of Planctomycetes and their phenomic and genomic characterization uncovers novel biology.</title>
        <authorList>
            <person name="Wiegand S."/>
            <person name="Jogler M."/>
            <person name="Boedeker C."/>
            <person name="Pinto D."/>
            <person name="Vollmers J."/>
            <person name="Rivas-Marin E."/>
            <person name="Kohn T."/>
            <person name="Peeters S.H."/>
            <person name="Heuer A."/>
            <person name="Rast P."/>
            <person name="Oberbeckmann S."/>
            <person name="Bunk B."/>
            <person name="Jeske O."/>
            <person name="Meyerdierks A."/>
            <person name="Storesund J.E."/>
            <person name="Kallscheuer N."/>
            <person name="Luecker S."/>
            <person name="Lage O.M."/>
            <person name="Pohl T."/>
            <person name="Merkel B.J."/>
            <person name="Hornburger P."/>
            <person name="Mueller R.-W."/>
            <person name="Bruemmer F."/>
            <person name="Labrenz M."/>
            <person name="Spormann A.M."/>
            <person name="Op den Camp H."/>
            <person name="Overmann J."/>
            <person name="Amann R."/>
            <person name="Jetten M.S.M."/>
            <person name="Mascher T."/>
            <person name="Medema M.H."/>
            <person name="Devos D.P."/>
            <person name="Kaster A.-K."/>
            <person name="Ovreas L."/>
            <person name="Rohde M."/>
            <person name="Galperin M.Y."/>
            <person name="Jogler C."/>
        </authorList>
    </citation>
    <scope>NUCLEOTIDE SEQUENCE [LARGE SCALE GENOMIC DNA]</scope>
    <source>
        <strain evidence="4 5">V144</strain>
    </source>
</reference>
<dbReference type="Gene3D" id="1.10.443.10">
    <property type="entry name" value="Intergrase catalytic core"/>
    <property type="match status" value="1"/>
</dbReference>